<organism evidence="1 2">
    <name type="scientific">Glutinoglossum americanum</name>
    <dbReference type="NCBI Taxonomy" id="1670608"/>
    <lineage>
        <taxon>Eukaryota</taxon>
        <taxon>Fungi</taxon>
        <taxon>Dikarya</taxon>
        <taxon>Ascomycota</taxon>
        <taxon>Pezizomycotina</taxon>
        <taxon>Geoglossomycetes</taxon>
        <taxon>Geoglossales</taxon>
        <taxon>Geoglossaceae</taxon>
        <taxon>Glutinoglossum</taxon>
    </lineage>
</organism>
<dbReference type="OrthoDB" id="3830579at2759"/>
<protein>
    <recommendedName>
        <fullName evidence="3">ABM domain-containing protein</fullName>
    </recommendedName>
</protein>
<evidence type="ECO:0000313" key="2">
    <source>
        <dbReference type="Proteomes" id="UP000698800"/>
    </source>
</evidence>
<dbReference type="EMBL" id="JAGHQL010000109">
    <property type="protein sequence ID" value="KAH0538440.1"/>
    <property type="molecule type" value="Genomic_DNA"/>
</dbReference>
<gene>
    <name evidence="1" type="ORF">FGG08_004988</name>
</gene>
<comment type="caution">
    <text evidence="1">The sequence shown here is derived from an EMBL/GenBank/DDBJ whole genome shotgun (WGS) entry which is preliminary data.</text>
</comment>
<accession>A0A9P8KWH7</accession>
<dbReference type="AlphaFoldDB" id="A0A9P8KWH7"/>
<proteinExistence type="predicted"/>
<reference evidence="1" key="1">
    <citation type="submission" date="2021-03" db="EMBL/GenBank/DDBJ databases">
        <title>Comparative genomics and phylogenomic investigation of the class Geoglossomycetes provide insights into ecological specialization and systematics.</title>
        <authorList>
            <person name="Melie T."/>
            <person name="Pirro S."/>
            <person name="Miller A.N."/>
            <person name="Quandt A."/>
        </authorList>
    </citation>
    <scope>NUCLEOTIDE SEQUENCE</scope>
    <source>
        <strain evidence="1">GBOQ0MN5Z8</strain>
    </source>
</reference>
<keyword evidence="2" id="KW-1185">Reference proteome</keyword>
<sequence>MGPVAEVIFFPVKPNTDPSELLSEATQILSRQKDFRAAYYGPLIEDGKIHCLVFEWKDRAAIDAWTKAYDAHKAKELFEGVVNMEAGLEPFINFTQFTQDITKAMTANVTGFRFFSLPDAKATESVVIKDIIGPAPDMNDHAVITVSKAKGATTGFVWVSKPEMADMGSTICFTEAFGYDSVADHRKWRDTPEHAEVIKGMEPLVRDMGLKAVDVLGKRRSMFEGSGIVHVAFKKIA</sequence>
<dbReference type="Proteomes" id="UP000698800">
    <property type="component" value="Unassembled WGS sequence"/>
</dbReference>
<evidence type="ECO:0000313" key="1">
    <source>
        <dbReference type="EMBL" id="KAH0538440.1"/>
    </source>
</evidence>
<name>A0A9P8KWH7_9PEZI</name>
<evidence type="ECO:0008006" key="3">
    <source>
        <dbReference type="Google" id="ProtNLM"/>
    </source>
</evidence>